<accession>A0A915HDK6</accession>
<feature type="compositionally biased region" description="Basic and acidic residues" evidence="1">
    <location>
        <begin position="471"/>
        <end position="483"/>
    </location>
</feature>
<feature type="compositionally biased region" description="Polar residues" evidence="1">
    <location>
        <begin position="352"/>
        <end position="369"/>
    </location>
</feature>
<dbReference type="Proteomes" id="UP000887565">
    <property type="component" value="Unplaced"/>
</dbReference>
<reference evidence="3" key="1">
    <citation type="submission" date="2022-11" db="UniProtKB">
        <authorList>
            <consortium name="WormBaseParasite"/>
        </authorList>
    </citation>
    <scope>IDENTIFICATION</scope>
</reference>
<feature type="compositionally biased region" description="Basic and acidic residues" evidence="1">
    <location>
        <begin position="251"/>
        <end position="262"/>
    </location>
</feature>
<feature type="compositionally biased region" description="Basic and acidic residues" evidence="1">
    <location>
        <begin position="339"/>
        <end position="351"/>
    </location>
</feature>
<evidence type="ECO:0000313" key="3">
    <source>
        <dbReference type="WBParaSite" id="nRc.2.0.1.t00145-RA"/>
    </source>
</evidence>
<dbReference type="WBParaSite" id="nRc.2.0.1.t00145-RA">
    <property type="protein sequence ID" value="nRc.2.0.1.t00145-RA"/>
    <property type="gene ID" value="nRc.2.0.1.g00145"/>
</dbReference>
<evidence type="ECO:0000313" key="2">
    <source>
        <dbReference type="Proteomes" id="UP000887565"/>
    </source>
</evidence>
<name>A0A915HDK6_ROMCU</name>
<evidence type="ECO:0000256" key="1">
    <source>
        <dbReference type="SAM" id="MobiDB-lite"/>
    </source>
</evidence>
<feature type="region of interest" description="Disordered" evidence="1">
    <location>
        <begin position="421"/>
        <end position="518"/>
    </location>
</feature>
<sequence>MLSFQHRFCELYRGIGIIAVILKYDFHLFGYWYNKMADRLAIWQAIIRKETEFKLERQKIDDEFRNFDLKSKLIDLRIEAAFKIRDDYLVDLRQSYPNIKLDFPQRTIYPSPSISKSEIAIAEILDKNLLDEWDDIGEKGRENENFGRLSLQRLISKQTQSTKGNAENFYCKNKKEDNFAADLQEIKSEMNEILRTLKGNRESEPQTIKYPKIESVDQEQAKTTVSISRRQSFRDREYSAIEHISLPKADTISEEKDQRKMTNNDTGMIPNKTPSSDPSATKIQSPKPLQQHEILVGPSNGSGILAPSYRHSPSPKFSRPRFNFASTPEYETPSPSPKIETKNERDYRETVTSDPTTKNATVESASQPSVDIPGKGVISGDKRKKQEVVIISSSESSTPEAAKSSKVVKTYEALLGVVGSKSEGRKAISSSEDSDDDIHDKIFESKVEEKNSKLVEQEKHEGITIQPIEPKNTEFGKEDRLSDPDDFLAQLFPDKKKNVTQSSTTGPAFPGDRKPKKS</sequence>
<keyword evidence="2" id="KW-1185">Reference proteome</keyword>
<protein>
    <submittedName>
        <fullName evidence="3">Uncharacterized protein</fullName>
    </submittedName>
</protein>
<feature type="compositionally biased region" description="Polar residues" evidence="1">
    <location>
        <begin position="263"/>
        <end position="288"/>
    </location>
</feature>
<feature type="region of interest" description="Disordered" evidence="1">
    <location>
        <begin position="251"/>
        <end position="385"/>
    </location>
</feature>
<feature type="compositionally biased region" description="Basic and acidic residues" evidence="1">
    <location>
        <begin position="438"/>
        <end position="462"/>
    </location>
</feature>
<organism evidence="2 3">
    <name type="scientific">Romanomermis culicivorax</name>
    <name type="common">Nematode worm</name>
    <dbReference type="NCBI Taxonomy" id="13658"/>
    <lineage>
        <taxon>Eukaryota</taxon>
        <taxon>Metazoa</taxon>
        <taxon>Ecdysozoa</taxon>
        <taxon>Nematoda</taxon>
        <taxon>Enoplea</taxon>
        <taxon>Dorylaimia</taxon>
        <taxon>Mermithida</taxon>
        <taxon>Mermithoidea</taxon>
        <taxon>Mermithidae</taxon>
        <taxon>Romanomermis</taxon>
    </lineage>
</organism>
<dbReference type="AlphaFoldDB" id="A0A915HDK6"/>
<proteinExistence type="predicted"/>